<dbReference type="PANTHER" id="PTHR23081">
    <property type="entry name" value="RNA POLYMERASE II CTD PHOSPHATASE"/>
    <property type="match status" value="1"/>
</dbReference>
<name>A0A9W8AIV0_9FUNG</name>
<dbReference type="Pfam" id="PF03031">
    <property type="entry name" value="NIF"/>
    <property type="match status" value="1"/>
</dbReference>
<feature type="domain" description="FCP1 homology" evidence="8">
    <location>
        <begin position="253"/>
        <end position="467"/>
    </location>
</feature>
<dbReference type="GO" id="GO:0005634">
    <property type="term" value="C:nucleus"/>
    <property type="evidence" value="ECO:0007669"/>
    <property type="project" value="UniProtKB-SubCell"/>
</dbReference>
<dbReference type="Gene3D" id="3.40.50.1000">
    <property type="entry name" value="HAD superfamily/HAD-like"/>
    <property type="match status" value="1"/>
</dbReference>
<dbReference type="GO" id="GO:0008420">
    <property type="term" value="F:RNA polymerase II CTD heptapeptide repeat phosphatase activity"/>
    <property type="evidence" value="ECO:0007669"/>
    <property type="project" value="InterPro"/>
</dbReference>
<dbReference type="EMBL" id="JANBPY010002228">
    <property type="protein sequence ID" value="KAJ1955924.1"/>
    <property type="molecule type" value="Genomic_DNA"/>
</dbReference>
<reference evidence="9" key="1">
    <citation type="submission" date="2022-07" db="EMBL/GenBank/DDBJ databases">
        <title>Phylogenomic reconstructions and comparative analyses of Kickxellomycotina fungi.</title>
        <authorList>
            <person name="Reynolds N.K."/>
            <person name="Stajich J.E."/>
            <person name="Barry K."/>
            <person name="Grigoriev I.V."/>
            <person name="Crous P."/>
            <person name="Smith M.E."/>
        </authorList>
    </citation>
    <scope>NUCLEOTIDE SEQUENCE</scope>
    <source>
        <strain evidence="9">RSA 1196</strain>
    </source>
</reference>
<dbReference type="InterPro" id="IPR004274">
    <property type="entry name" value="FCP1_dom"/>
</dbReference>
<dbReference type="OrthoDB" id="10249888at2759"/>
<comment type="subcellular location">
    <subcellularLocation>
        <location evidence="1">Nucleus</location>
    </subcellularLocation>
</comment>
<feature type="compositionally biased region" description="Low complexity" evidence="7">
    <location>
        <begin position="538"/>
        <end position="560"/>
    </location>
</feature>
<dbReference type="SMART" id="SM00577">
    <property type="entry name" value="CPDc"/>
    <property type="match status" value="1"/>
</dbReference>
<organism evidence="9 10">
    <name type="scientific">Dispira parvispora</name>
    <dbReference type="NCBI Taxonomy" id="1520584"/>
    <lineage>
        <taxon>Eukaryota</taxon>
        <taxon>Fungi</taxon>
        <taxon>Fungi incertae sedis</taxon>
        <taxon>Zoopagomycota</taxon>
        <taxon>Kickxellomycotina</taxon>
        <taxon>Dimargaritomycetes</taxon>
        <taxon>Dimargaritales</taxon>
        <taxon>Dimargaritaceae</taxon>
        <taxon>Dispira</taxon>
    </lineage>
</organism>
<evidence type="ECO:0000256" key="7">
    <source>
        <dbReference type="SAM" id="MobiDB-lite"/>
    </source>
</evidence>
<comment type="catalytic activity">
    <reaction evidence="5">
        <text>O-phospho-L-seryl-[protein] + H2O = L-seryl-[protein] + phosphate</text>
        <dbReference type="Rhea" id="RHEA:20629"/>
        <dbReference type="Rhea" id="RHEA-COMP:9863"/>
        <dbReference type="Rhea" id="RHEA-COMP:11604"/>
        <dbReference type="ChEBI" id="CHEBI:15377"/>
        <dbReference type="ChEBI" id="CHEBI:29999"/>
        <dbReference type="ChEBI" id="CHEBI:43474"/>
        <dbReference type="ChEBI" id="CHEBI:83421"/>
        <dbReference type="EC" id="3.1.3.16"/>
    </reaction>
</comment>
<evidence type="ECO:0000259" key="8">
    <source>
        <dbReference type="PROSITE" id="PS50969"/>
    </source>
</evidence>
<feature type="region of interest" description="Disordered" evidence="7">
    <location>
        <begin position="51"/>
        <end position="98"/>
    </location>
</feature>
<comment type="caution">
    <text evidence="9">The sequence shown here is derived from an EMBL/GenBank/DDBJ whole genome shotgun (WGS) entry which is preliminary data.</text>
</comment>
<dbReference type="SUPFAM" id="SSF56784">
    <property type="entry name" value="HAD-like"/>
    <property type="match status" value="1"/>
</dbReference>
<sequence>MTNPLDRPSRREVEALVRLQVGLQAVGRTFPTPGAIVGGVPPFLPRSPLFIPPSSRRGLVPPSSPRGPHPTSGPRSPRSPSSPLQGRPRPFRPSPGQTLAWNRQCACQPSQWKPTLLLDPELLTMGSSGNVAKAGFRIPLVTLEMSLPEGFSSTFLLGEEYQLQGILPRSYFVVMQYNRVQHQLVFEFPDHPWFHDLFGLRKSTYIQIRTQGNTSEIWDLHLKPSSDRSNLFGYLYRRSELKRIILEQQRNLLRSRRLPLVFDLDDTLVRVVADNDKRYIPEKEAAKIPHRVHELEDGRRVVLGERVREFLEWAHKYFEISVCSLGDPQYVRMVVKVLDPGQTWIKGILYSARQEYNHMVHRPYARQRPPKDLLSLYAFCTLSPAEYEQSMVASTLGVDLLKDNSGGTGWPGHPSATSLHLPLVIDDMAHMWSSSQSDNIIAVRDRRTSGIWDVALYPVVYNVLHYVYHEFFRRLDCHLATPHEYSMPSAVGLYKDYLRGMLREQIGATPTVPRPSPSYTSEPSSVHSGGRSSGPGSGEPSRTSAGAPYYSSPSAPTDLS</sequence>
<keyword evidence="4" id="KW-0539">Nucleus</keyword>
<evidence type="ECO:0000256" key="3">
    <source>
        <dbReference type="ARBA" id="ARBA00022801"/>
    </source>
</evidence>
<comment type="catalytic activity">
    <reaction evidence="6">
        <text>O-phospho-L-threonyl-[protein] + H2O = L-threonyl-[protein] + phosphate</text>
        <dbReference type="Rhea" id="RHEA:47004"/>
        <dbReference type="Rhea" id="RHEA-COMP:11060"/>
        <dbReference type="Rhea" id="RHEA-COMP:11605"/>
        <dbReference type="ChEBI" id="CHEBI:15377"/>
        <dbReference type="ChEBI" id="CHEBI:30013"/>
        <dbReference type="ChEBI" id="CHEBI:43474"/>
        <dbReference type="ChEBI" id="CHEBI:61977"/>
        <dbReference type="EC" id="3.1.3.16"/>
    </reaction>
</comment>
<dbReference type="InterPro" id="IPR036412">
    <property type="entry name" value="HAD-like_sf"/>
</dbReference>
<evidence type="ECO:0000256" key="2">
    <source>
        <dbReference type="ARBA" id="ARBA00013081"/>
    </source>
</evidence>
<evidence type="ECO:0000313" key="10">
    <source>
        <dbReference type="Proteomes" id="UP001150925"/>
    </source>
</evidence>
<dbReference type="Proteomes" id="UP001150925">
    <property type="component" value="Unassembled WGS sequence"/>
</dbReference>
<evidence type="ECO:0000313" key="9">
    <source>
        <dbReference type="EMBL" id="KAJ1955924.1"/>
    </source>
</evidence>
<feature type="compositionally biased region" description="Low complexity" evidence="7">
    <location>
        <begin position="69"/>
        <end position="88"/>
    </location>
</feature>
<dbReference type="InterPro" id="IPR023214">
    <property type="entry name" value="HAD_sf"/>
</dbReference>
<proteinExistence type="predicted"/>
<dbReference type="InterPro" id="IPR039189">
    <property type="entry name" value="Fcp1"/>
</dbReference>
<protein>
    <recommendedName>
        <fullName evidence="2">protein-serine/threonine phosphatase</fullName>
        <ecNumber evidence="2">3.1.3.16</ecNumber>
    </recommendedName>
</protein>
<evidence type="ECO:0000256" key="6">
    <source>
        <dbReference type="ARBA" id="ARBA00048336"/>
    </source>
</evidence>
<keyword evidence="3" id="KW-0378">Hydrolase</keyword>
<dbReference type="PANTHER" id="PTHR23081:SF36">
    <property type="entry name" value="RNA POLYMERASE II SUBUNIT A C-TERMINAL DOMAIN PHOSPHATASE"/>
    <property type="match status" value="1"/>
</dbReference>
<accession>A0A9W8AIV0</accession>
<dbReference type="EC" id="3.1.3.16" evidence="2"/>
<evidence type="ECO:0000256" key="5">
    <source>
        <dbReference type="ARBA" id="ARBA00047761"/>
    </source>
</evidence>
<evidence type="ECO:0000256" key="1">
    <source>
        <dbReference type="ARBA" id="ARBA00004123"/>
    </source>
</evidence>
<gene>
    <name evidence="9" type="ORF">IWQ62_005422</name>
</gene>
<dbReference type="PROSITE" id="PS50969">
    <property type="entry name" value="FCP1"/>
    <property type="match status" value="1"/>
</dbReference>
<keyword evidence="10" id="KW-1185">Reference proteome</keyword>
<feature type="non-terminal residue" evidence="9">
    <location>
        <position position="560"/>
    </location>
</feature>
<feature type="compositionally biased region" description="Low complexity" evidence="7">
    <location>
        <begin position="521"/>
        <end position="530"/>
    </location>
</feature>
<dbReference type="AlphaFoldDB" id="A0A9W8AIV0"/>
<feature type="region of interest" description="Disordered" evidence="7">
    <location>
        <begin position="508"/>
        <end position="560"/>
    </location>
</feature>
<evidence type="ECO:0000256" key="4">
    <source>
        <dbReference type="ARBA" id="ARBA00023242"/>
    </source>
</evidence>